<name>A0A1H2YZE7_9RHOB</name>
<dbReference type="PANTHER" id="PTHR43861:SF1">
    <property type="entry name" value="TRANS-ACONITATE 2-METHYLTRANSFERASE"/>
    <property type="match status" value="1"/>
</dbReference>
<sequence>MSAPRAAGFTADARTLAYYDANAADYDAWSSPRDAARSESGSLARFLAAMPAGGRALDLGCGAGHWAAAMIAAGLEVRALDASAGLVAEARAKGVPAELGRFEDLDETAAFDGAWVSFSLLHAPLAAWPDALGRIARALRPGGVLFLGLKEGEGETRDRLGRRYSYVSAPGLRALLAEAGFGTVEIETSRETGRDGTETGILLTFARRAGGVG</sequence>
<dbReference type="RefSeq" id="WP_245710511.1">
    <property type="nucleotide sequence ID" value="NZ_FNMZ01000003.1"/>
</dbReference>
<protein>
    <submittedName>
        <fullName evidence="4">Methyltransferase domain-containing protein</fullName>
    </submittedName>
</protein>
<evidence type="ECO:0000259" key="3">
    <source>
        <dbReference type="Pfam" id="PF13649"/>
    </source>
</evidence>
<evidence type="ECO:0000313" key="4">
    <source>
        <dbReference type="EMBL" id="SDX10550.1"/>
    </source>
</evidence>
<dbReference type="CDD" id="cd02440">
    <property type="entry name" value="AdoMet_MTases"/>
    <property type="match status" value="1"/>
</dbReference>
<keyword evidence="2 4" id="KW-0808">Transferase</keyword>
<evidence type="ECO:0000313" key="5">
    <source>
        <dbReference type="Proteomes" id="UP000199118"/>
    </source>
</evidence>
<dbReference type="PANTHER" id="PTHR43861">
    <property type="entry name" value="TRANS-ACONITATE 2-METHYLTRANSFERASE-RELATED"/>
    <property type="match status" value="1"/>
</dbReference>
<keyword evidence="5" id="KW-1185">Reference proteome</keyword>
<accession>A0A1H2YZE7</accession>
<dbReference type="GO" id="GO:0032259">
    <property type="term" value="P:methylation"/>
    <property type="evidence" value="ECO:0007669"/>
    <property type="project" value="UniProtKB-KW"/>
</dbReference>
<organism evidence="4 5">
    <name type="scientific">Albimonas donghaensis</name>
    <dbReference type="NCBI Taxonomy" id="356660"/>
    <lineage>
        <taxon>Bacteria</taxon>
        <taxon>Pseudomonadati</taxon>
        <taxon>Pseudomonadota</taxon>
        <taxon>Alphaproteobacteria</taxon>
        <taxon>Rhodobacterales</taxon>
        <taxon>Paracoccaceae</taxon>
        <taxon>Albimonas</taxon>
    </lineage>
</organism>
<dbReference type="InterPro" id="IPR041698">
    <property type="entry name" value="Methyltransf_25"/>
</dbReference>
<dbReference type="STRING" id="356660.SAMN05444336_103316"/>
<keyword evidence="1 4" id="KW-0489">Methyltransferase</keyword>
<dbReference type="AlphaFoldDB" id="A0A1H2YZE7"/>
<dbReference type="Proteomes" id="UP000199118">
    <property type="component" value="Unassembled WGS sequence"/>
</dbReference>
<feature type="domain" description="Methyltransferase" evidence="3">
    <location>
        <begin position="57"/>
        <end position="143"/>
    </location>
</feature>
<dbReference type="SUPFAM" id="SSF53335">
    <property type="entry name" value="S-adenosyl-L-methionine-dependent methyltransferases"/>
    <property type="match status" value="1"/>
</dbReference>
<dbReference type="Gene3D" id="3.40.50.150">
    <property type="entry name" value="Vaccinia Virus protein VP39"/>
    <property type="match status" value="1"/>
</dbReference>
<dbReference type="Pfam" id="PF13649">
    <property type="entry name" value="Methyltransf_25"/>
    <property type="match status" value="1"/>
</dbReference>
<proteinExistence type="predicted"/>
<dbReference type="InterPro" id="IPR029063">
    <property type="entry name" value="SAM-dependent_MTases_sf"/>
</dbReference>
<evidence type="ECO:0000256" key="2">
    <source>
        <dbReference type="ARBA" id="ARBA00022679"/>
    </source>
</evidence>
<evidence type="ECO:0000256" key="1">
    <source>
        <dbReference type="ARBA" id="ARBA00022603"/>
    </source>
</evidence>
<gene>
    <name evidence="4" type="ORF">SAMN05444336_103316</name>
</gene>
<reference evidence="4 5" key="1">
    <citation type="submission" date="2016-10" db="EMBL/GenBank/DDBJ databases">
        <authorList>
            <person name="de Groot N.N."/>
        </authorList>
    </citation>
    <scope>NUCLEOTIDE SEQUENCE [LARGE SCALE GENOMIC DNA]</scope>
    <source>
        <strain evidence="4 5">DSM 17890</strain>
    </source>
</reference>
<dbReference type="GO" id="GO:0008168">
    <property type="term" value="F:methyltransferase activity"/>
    <property type="evidence" value="ECO:0007669"/>
    <property type="project" value="UniProtKB-KW"/>
</dbReference>
<dbReference type="EMBL" id="FNMZ01000003">
    <property type="protein sequence ID" value="SDX10550.1"/>
    <property type="molecule type" value="Genomic_DNA"/>
</dbReference>